<dbReference type="HOGENOM" id="CLU_2306223_0_0_1"/>
<evidence type="ECO:0000313" key="1">
    <source>
        <dbReference type="EMBL" id="EWY86394.1"/>
    </source>
</evidence>
<accession>W9I081</accession>
<gene>
    <name evidence="1" type="ORF">FOYG_10947</name>
</gene>
<dbReference type="AlphaFoldDB" id="W9I081"/>
<reference evidence="1 2" key="1">
    <citation type="submission" date="2011-06" db="EMBL/GenBank/DDBJ databases">
        <title>The Genome Sequence of Fusarium oxysporum FOSC 3-a.</title>
        <authorList>
            <consortium name="The Broad Institute Genome Sequencing Platform"/>
            <person name="Ma L.-J."/>
            <person name="Gale L.R."/>
            <person name="Schwartz D.C."/>
            <person name="Zhou S."/>
            <person name="Corby-Kistler H."/>
            <person name="Young S.K."/>
            <person name="Zeng Q."/>
            <person name="Gargeya S."/>
            <person name="Fitzgerald M."/>
            <person name="Haas B."/>
            <person name="Abouelleil A."/>
            <person name="Alvarado L."/>
            <person name="Arachchi H.M."/>
            <person name="Berlin A."/>
            <person name="Brown A."/>
            <person name="Chapman S.B."/>
            <person name="Chen Z."/>
            <person name="Dunbar C."/>
            <person name="Freedman E."/>
            <person name="Gearin G."/>
            <person name="Gellesch M."/>
            <person name="Goldberg J."/>
            <person name="Griggs A."/>
            <person name="Gujja S."/>
            <person name="Heiman D."/>
            <person name="Howarth C."/>
            <person name="Larson L."/>
            <person name="Lui A."/>
            <person name="MacDonald P.J.P."/>
            <person name="Mehta T."/>
            <person name="Montmayeur A."/>
            <person name="Murphy C."/>
            <person name="Neiman D."/>
            <person name="Pearson M."/>
            <person name="Priest M."/>
            <person name="Roberts A."/>
            <person name="Saif S."/>
            <person name="Shea T."/>
            <person name="Shenoy N."/>
            <person name="Sisk P."/>
            <person name="Stolte C."/>
            <person name="Sykes S."/>
            <person name="Wortman J."/>
            <person name="Nusbaum C."/>
            <person name="Birren B."/>
        </authorList>
    </citation>
    <scope>NUCLEOTIDE SEQUENCE [LARGE SCALE GENOMIC DNA]</scope>
    <source>
        <strain evidence="2">FOSC 3-a</strain>
    </source>
</reference>
<evidence type="ECO:0000313" key="2">
    <source>
        <dbReference type="Proteomes" id="UP000030753"/>
    </source>
</evidence>
<protein>
    <submittedName>
        <fullName evidence="1">Uncharacterized protein</fullName>
    </submittedName>
</protein>
<proteinExistence type="predicted"/>
<sequence length="100" mass="11131">MLDRLIAIELIEAGNNPPPSGGVSNIHLYVNAPPRRHLAFGIHTWSGSFHKSNHILCKICAKFVRSLSGFTLGRRCASANYLWSPPYRSTCLARLVVTER</sequence>
<name>W9I081_FUSOX</name>
<dbReference type="Proteomes" id="UP000030753">
    <property type="component" value="Unassembled WGS sequence"/>
</dbReference>
<organism evidence="1 2">
    <name type="scientific">Fusarium oxysporum NRRL 32931</name>
    <dbReference type="NCBI Taxonomy" id="660029"/>
    <lineage>
        <taxon>Eukaryota</taxon>
        <taxon>Fungi</taxon>
        <taxon>Dikarya</taxon>
        <taxon>Ascomycota</taxon>
        <taxon>Pezizomycotina</taxon>
        <taxon>Sordariomycetes</taxon>
        <taxon>Hypocreomycetidae</taxon>
        <taxon>Hypocreales</taxon>
        <taxon>Nectriaceae</taxon>
        <taxon>Fusarium</taxon>
        <taxon>Fusarium oxysporum species complex</taxon>
    </lineage>
</organism>
<dbReference type="EMBL" id="JH717845">
    <property type="protein sequence ID" value="EWY86394.1"/>
    <property type="molecule type" value="Genomic_DNA"/>
</dbReference>